<dbReference type="OrthoDB" id="3636885at2"/>
<dbReference type="InterPro" id="IPR050277">
    <property type="entry name" value="Sodium:Solute_Symporter"/>
</dbReference>
<feature type="transmembrane region" description="Helical" evidence="8">
    <location>
        <begin position="420"/>
        <end position="442"/>
    </location>
</feature>
<dbReference type="NCBIfam" id="NF046076">
    <property type="entry name" value="monocarbox_MctP"/>
    <property type="match status" value="1"/>
</dbReference>
<sequence length="557" mass="59867">MNGREINWTALIIVVLLFVIVAVMGFMAARWRRTAESEGLHSLDEWGFGGRGFGTWITWFLLGGDLYTAYTFVAVPAAMWATGAVSGFFAVPYTIVLYPIIFIIMSRLWSVSHRHGYVTSADFVGGRYGSRWLSLAIAVTGIVATMPYIALQLVGIKAVLTVLGLGSSENVLLTDLPLILAFVVLAAYTYTSGLRAPAMIAVVKDLLIYLAVIVAVIYLPIKFGGWDAIFGAAKTKLDTVNEATGKPTGVFIPSAANFSAYWTLALGSALALFMYPHSITGVLASKGRNTIRRNAAILPLYSLMLGFLALLGFVAIKAGTRPIDLNGQVNPQLVVPQLFLDHFPAWFAGVALAAIAIGALVPAAIMSIAAANMFTRNIYRDFLRPDVDPKTEAKVSKIVSLVVKVGALIFVIAMDQSAAINMQLLGGIWILQTFPAVVAGLYTRWFDRWALLAGWAVGIAFGTASAYNVINPVTRAHFGGSLAPIPGTGFTVYIAVSAFVLNLVVAVVLTLVLRALKVPQGEDKTRRSDYGADETDPKVVEIERTQRFVEPGGPAPV</sequence>
<keyword evidence="3" id="KW-0813">Transport</keyword>
<dbReference type="PANTHER" id="PTHR48086:SF8">
    <property type="entry name" value="MONOCARBOXYLIC ACID PERMEASE"/>
    <property type="match status" value="1"/>
</dbReference>
<feature type="transmembrane region" description="Helical" evidence="8">
    <location>
        <begin position="202"/>
        <end position="221"/>
    </location>
</feature>
<feature type="transmembrane region" description="Helical" evidence="8">
    <location>
        <begin position="449"/>
        <end position="470"/>
    </location>
</feature>
<feature type="transmembrane region" description="Helical" evidence="8">
    <location>
        <begin position="345"/>
        <end position="374"/>
    </location>
</feature>
<dbReference type="Pfam" id="PF00474">
    <property type="entry name" value="SSF"/>
    <property type="match status" value="1"/>
</dbReference>
<protein>
    <submittedName>
        <fullName evidence="9">Putative Na(+)/solute symporter</fullName>
    </submittedName>
</protein>
<feature type="transmembrane region" description="Helical" evidence="8">
    <location>
        <begin position="490"/>
        <end position="516"/>
    </location>
</feature>
<dbReference type="Proteomes" id="UP000003828">
    <property type="component" value="Unassembled WGS sequence"/>
</dbReference>
<dbReference type="EMBL" id="BAEG01000058">
    <property type="protein sequence ID" value="GAB14176.1"/>
    <property type="molecule type" value="Genomic_DNA"/>
</dbReference>
<dbReference type="GO" id="GO:0022857">
    <property type="term" value="F:transmembrane transporter activity"/>
    <property type="evidence" value="ECO:0007669"/>
    <property type="project" value="InterPro"/>
</dbReference>
<dbReference type="STRING" id="1077972.ARGLB_058_00580"/>
<feature type="transmembrane region" description="Helical" evidence="8">
    <location>
        <begin position="260"/>
        <end position="284"/>
    </location>
</feature>
<gene>
    <name evidence="9" type="ORF">ARGLB_058_00580</name>
</gene>
<dbReference type="AlphaFoldDB" id="H0QMX5"/>
<keyword evidence="4 8" id="KW-0812">Transmembrane</keyword>
<dbReference type="CDD" id="cd10322">
    <property type="entry name" value="SLC5sbd"/>
    <property type="match status" value="1"/>
</dbReference>
<organism evidence="9 10">
    <name type="scientific">Arthrobacter globiformis (strain ATCC 8010 / DSM 20124 / JCM 1332 / NBRC 12137 / NCIMB 8907 / NRRL B-2979 / 168)</name>
    <dbReference type="NCBI Taxonomy" id="1077972"/>
    <lineage>
        <taxon>Bacteria</taxon>
        <taxon>Bacillati</taxon>
        <taxon>Actinomycetota</taxon>
        <taxon>Actinomycetes</taxon>
        <taxon>Micrococcales</taxon>
        <taxon>Micrococcaceae</taxon>
        <taxon>Arthrobacter</taxon>
    </lineage>
</organism>
<feature type="transmembrane region" description="Helical" evidence="8">
    <location>
        <begin position="395"/>
        <end position="414"/>
    </location>
</feature>
<evidence type="ECO:0000256" key="4">
    <source>
        <dbReference type="ARBA" id="ARBA00022692"/>
    </source>
</evidence>
<dbReference type="eggNOG" id="COG0591">
    <property type="taxonomic scope" value="Bacteria"/>
</dbReference>
<comment type="caution">
    <text evidence="9">The sequence shown here is derived from an EMBL/GenBank/DDBJ whole genome shotgun (WGS) entry which is preliminary data.</text>
</comment>
<feature type="transmembrane region" description="Helical" evidence="8">
    <location>
        <begin position="171"/>
        <end position="190"/>
    </location>
</feature>
<feature type="transmembrane region" description="Helical" evidence="8">
    <location>
        <begin position="79"/>
        <end position="104"/>
    </location>
</feature>
<name>H0QMX5_ARTG1</name>
<proteinExistence type="inferred from homology"/>
<evidence type="ECO:0000256" key="2">
    <source>
        <dbReference type="ARBA" id="ARBA00006434"/>
    </source>
</evidence>
<dbReference type="Gene3D" id="1.20.1730.10">
    <property type="entry name" value="Sodium/glucose cotransporter"/>
    <property type="match status" value="1"/>
</dbReference>
<comment type="similarity">
    <text evidence="2 7">Belongs to the sodium:solute symporter (SSF) (TC 2.A.21) family.</text>
</comment>
<evidence type="ECO:0000313" key="10">
    <source>
        <dbReference type="Proteomes" id="UP000003828"/>
    </source>
</evidence>
<dbReference type="PROSITE" id="PS50283">
    <property type="entry name" value="NA_SOLUT_SYMP_3"/>
    <property type="match status" value="1"/>
</dbReference>
<dbReference type="PANTHER" id="PTHR48086">
    <property type="entry name" value="SODIUM/PROLINE SYMPORTER-RELATED"/>
    <property type="match status" value="1"/>
</dbReference>
<feature type="transmembrane region" description="Helical" evidence="8">
    <location>
        <begin position="296"/>
        <end position="316"/>
    </location>
</feature>
<feature type="transmembrane region" description="Helical" evidence="8">
    <location>
        <begin position="6"/>
        <end position="31"/>
    </location>
</feature>
<keyword evidence="10" id="KW-1185">Reference proteome</keyword>
<evidence type="ECO:0000313" key="9">
    <source>
        <dbReference type="EMBL" id="GAB14176.1"/>
    </source>
</evidence>
<accession>H0QMX5</accession>
<feature type="transmembrane region" description="Helical" evidence="8">
    <location>
        <begin position="52"/>
        <end position="73"/>
    </location>
</feature>
<evidence type="ECO:0000256" key="1">
    <source>
        <dbReference type="ARBA" id="ARBA00004141"/>
    </source>
</evidence>
<evidence type="ECO:0000256" key="8">
    <source>
        <dbReference type="SAM" id="Phobius"/>
    </source>
</evidence>
<comment type="subcellular location">
    <subcellularLocation>
        <location evidence="1">Membrane</location>
        <topology evidence="1">Multi-pass membrane protein</topology>
    </subcellularLocation>
</comment>
<dbReference type="InterPro" id="IPR001734">
    <property type="entry name" value="Na/solute_symporter"/>
</dbReference>
<evidence type="ECO:0000256" key="3">
    <source>
        <dbReference type="ARBA" id="ARBA00022448"/>
    </source>
</evidence>
<evidence type="ECO:0000256" key="7">
    <source>
        <dbReference type="RuleBase" id="RU362091"/>
    </source>
</evidence>
<dbReference type="InterPro" id="IPR038377">
    <property type="entry name" value="Na/Glc_symporter_sf"/>
</dbReference>
<evidence type="ECO:0000256" key="6">
    <source>
        <dbReference type="ARBA" id="ARBA00023136"/>
    </source>
</evidence>
<keyword evidence="5 8" id="KW-1133">Transmembrane helix</keyword>
<dbReference type="GO" id="GO:0005886">
    <property type="term" value="C:plasma membrane"/>
    <property type="evidence" value="ECO:0007669"/>
    <property type="project" value="TreeGrafter"/>
</dbReference>
<dbReference type="RefSeq" id="WP_003802274.1">
    <property type="nucleotide sequence ID" value="NZ_BAEG01000058.1"/>
</dbReference>
<reference evidence="9 10" key="1">
    <citation type="submission" date="2011-12" db="EMBL/GenBank/DDBJ databases">
        <title>Whole genome shotgun sequence of Arthrobacter globiformis NBRC 12137.</title>
        <authorList>
            <person name="Miyazawa S."/>
            <person name="Hosoyama A."/>
            <person name="Tsuchikane K."/>
            <person name="Katsumata H."/>
            <person name="Yamazaki S."/>
            <person name="Fujita N."/>
        </authorList>
    </citation>
    <scope>NUCLEOTIDE SEQUENCE [LARGE SCALE GENOMIC DNA]</scope>
    <source>
        <strain evidence="9 10">NBRC 12137</strain>
    </source>
</reference>
<keyword evidence="6 8" id="KW-0472">Membrane</keyword>
<evidence type="ECO:0000256" key="5">
    <source>
        <dbReference type="ARBA" id="ARBA00022989"/>
    </source>
</evidence>
<feature type="transmembrane region" description="Helical" evidence="8">
    <location>
        <begin position="132"/>
        <end position="151"/>
    </location>
</feature>